<sequence>MDTHRVSNHSLSCGIFPSADCENGGIIIVDCVLEFLLPRFRMKDTSERELLINKVLRTLQRKCLKLRNVSVREVNEARGSDNKHASLFDRKDPLFWMYTHRVSNHSLSCGIFPSADCANGGIIIVDCVLEFLLPRFRMKDTSERELLINKVLRTLQRKCLKLRNVSVREVNEARGSDVRLDDERTPNIPQETVSRVFQLPSFDGVLEGNGSMTLNPTNNQAEETRESLGQKRPSVLDGHPSCVQSQPSIFRMKETSERELLINKVLRTLQRKCLKLWKVSVREVNEARGSEVRLDNERTPNIP</sequence>
<comment type="caution">
    <text evidence="1">The sequence shown here is derived from an EMBL/GenBank/DDBJ whole genome shotgun (WGS) entry which is preliminary data.</text>
</comment>
<evidence type="ECO:0000313" key="2">
    <source>
        <dbReference type="Proteomes" id="UP000886885"/>
    </source>
</evidence>
<dbReference type="PANTHER" id="PTHR32002:SF41">
    <property type="entry name" value="PROTEIN NLP8"/>
    <property type="match status" value="1"/>
</dbReference>
<dbReference type="OrthoDB" id="859694at2759"/>
<dbReference type="PANTHER" id="PTHR32002">
    <property type="entry name" value="PROTEIN NLP8"/>
    <property type="match status" value="1"/>
</dbReference>
<organism evidence="1 2">
    <name type="scientific">Populus tomentosa</name>
    <name type="common">Chinese white poplar</name>
    <dbReference type="NCBI Taxonomy" id="118781"/>
    <lineage>
        <taxon>Eukaryota</taxon>
        <taxon>Viridiplantae</taxon>
        <taxon>Streptophyta</taxon>
        <taxon>Embryophyta</taxon>
        <taxon>Tracheophyta</taxon>
        <taxon>Spermatophyta</taxon>
        <taxon>Magnoliopsida</taxon>
        <taxon>eudicotyledons</taxon>
        <taxon>Gunneridae</taxon>
        <taxon>Pentapetalae</taxon>
        <taxon>rosids</taxon>
        <taxon>fabids</taxon>
        <taxon>Malpighiales</taxon>
        <taxon>Salicaceae</taxon>
        <taxon>Saliceae</taxon>
        <taxon>Populus</taxon>
    </lineage>
</organism>
<accession>A0A8X8C7X1</accession>
<dbReference type="GO" id="GO:0003700">
    <property type="term" value="F:DNA-binding transcription factor activity"/>
    <property type="evidence" value="ECO:0007669"/>
    <property type="project" value="InterPro"/>
</dbReference>
<reference evidence="1" key="1">
    <citation type="journal article" date="2020" name="bioRxiv">
        <title>Hybrid origin of Populus tomentosa Carr. identified through genome sequencing and phylogenomic analysis.</title>
        <authorList>
            <person name="An X."/>
            <person name="Gao K."/>
            <person name="Chen Z."/>
            <person name="Li J."/>
            <person name="Yang X."/>
            <person name="Yang X."/>
            <person name="Zhou J."/>
            <person name="Guo T."/>
            <person name="Zhao T."/>
            <person name="Huang S."/>
            <person name="Miao D."/>
            <person name="Khan W.U."/>
            <person name="Rao P."/>
            <person name="Ye M."/>
            <person name="Lei B."/>
            <person name="Liao W."/>
            <person name="Wang J."/>
            <person name="Ji L."/>
            <person name="Li Y."/>
            <person name="Guo B."/>
            <person name="Mustafa N.S."/>
            <person name="Li S."/>
            <person name="Yun Q."/>
            <person name="Keller S.R."/>
            <person name="Mao J."/>
            <person name="Zhang R."/>
            <person name="Strauss S.H."/>
        </authorList>
    </citation>
    <scope>NUCLEOTIDE SEQUENCE</scope>
    <source>
        <strain evidence="1">GM15</strain>
        <tissue evidence="1">Leaf</tissue>
    </source>
</reference>
<gene>
    <name evidence="1" type="ORF">POTOM_044355</name>
</gene>
<name>A0A8X8C7X1_POPTO</name>
<dbReference type="AlphaFoldDB" id="A0A8X8C7X1"/>
<keyword evidence="2" id="KW-1185">Reference proteome</keyword>
<dbReference type="Proteomes" id="UP000886885">
    <property type="component" value="Chromosome 13A"/>
</dbReference>
<protein>
    <submittedName>
        <fullName evidence="1">Uncharacterized protein</fullName>
    </submittedName>
</protein>
<evidence type="ECO:0000313" key="1">
    <source>
        <dbReference type="EMBL" id="KAG6752136.1"/>
    </source>
</evidence>
<proteinExistence type="predicted"/>
<dbReference type="InterPro" id="IPR045012">
    <property type="entry name" value="NLP"/>
</dbReference>
<dbReference type="EMBL" id="JAAWWB010000025">
    <property type="protein sequence ID" value="KAG6752136.1"/>
    <property type="molecule type" value="Genomic_DNA"/>
</dbReference>